<dbReference type="InterPro" id="IPR043502">
    <property type="entry name" value="DNA/RNA_pol_sf"/>
</dbReference>
<sequence length="257" mass="30107">MERLANFMGHDLAIHKQHYRLSSTTMELKDISKLLLIMEGADIEKYRGRTSTDIVCETLEEHNKILERVLERARQVNLKFNADKWNFLMPEIKYLGHTFSSNGMSPDQKKVQDLTIDKAVEVCRAKRIAKEQAQEVHNEVKKADFVKKKENKYERKQCGKCGGIHEYRRCPAFGKECNKCRRVYHFARVCRSQKGNVHRKRRGCVNMEFLIDLNESDEDSTDLEELMESVNMHQEFLIDLNESDEDSTDLEELMESV</sequence>
<dbReference type="InterPro" id="IPR043128">
    <property type="entry name" value="Rev_trsase/Diguanyl_cyclase"/>
</dbReference>
<dbReference type="PANTHER" id="PTHR37984">
    <property type="entry name" value="PROTEIN CBG26694"/>
    <property type="match status" value="1"/>
</dbReference>
<dbReference type="SUPFAM" id="SSF56672">
    <property type="entry name" value="DNA/RNA polymerases"/>
    <property type="match status" value="1"/>
</dbReference>
<dbReference type="Proteomes" id="UP001458880">
    <property type="component" value="Unassembled WGS sequence"/>
</dbReference>
<dbReference type="AlphaFoldDB" id="A0AAW1LZ07"/>
<dbReference type="EMBL" id="JASPKY010000079">
    <property type="protein sequence ID" value="KAK9739044.1"/>
    <property type="molecule type" value="Genomic_DNA"/>
</dbReference>
<dbReference type="InterPro" id="IPR050951">
    <property type="entry name" value="Retrovirus_Pol_polyprotein"/>
</dbReference>
<dbReference type="Gene3D" id="3.30.70.270">
    <property type="match status" value="1"/>
</dbReference>
<comment type="caution">
    <text evidence="1">The sequence shown here is derived from an EMBL/GenBank/DDBJ whole genome shotgun (WGS) entry which is preliminary data.</text>
</comment>
<keyword evidence="2" id="KW-1185">Reference proteome</keyword>
<evidence type="ECO:0000313" key="2">
    <source>
        <dbReference type="Proteomes" id="UP001458880"/>
    </source>
</evidence>
<proteinExistence type="predicted"/>
<organism evidence="1 2">
    <name type="scientific">Popillia japonica</name>
    <name type="common">Japanese beetle</name>
    <dbReference type="NCBI Taxonomy" id="7064"/>
    <lineage>
        <taxon>Eukaryota</taxon>
        <taxon>Metazoa</taxon>
        <taxon>Ecdysozoa</taxon>
        <taxon>Arthropoda</taxon>
        <taxon>Hexapoda</taxon>
        <taxon>Insecta</taxon>
        <taxon>Pterygota</taxon>
        <taxon>Neoptera</taxon>
        <taxon>Endopterygota</taxon>
        <taxon>Coleoptera</taxon>
        <taxon>Polyphaga</taxon>
        <taxon>Scarabaeiformia</taxon>
        <taxon>Scarabaeidae</taxon>
        <taxon>Rutelinae</taxon>
        <taxon>Popillia</taxon>
    </lineage>
</organism>
<evidence type="ECO:0000313" key="1">
    <source>
        <dbReference type="EMBL" id="KAK9739044.1"/>
    </source>
</evidence>
<gene>
    <name evidence="1" type="ORF">QE152_g9292</name>
</gene>
<reference evidence="1 2" key="1">
    <citation type="journal article" date="2024" name="BMC Genomics">
        <title>De novo assembly and annotation of Popillia japonica's genome with initial clues to its potential as an invasive pest.</title>
        <authorList>
            <person name="Cucini C."/>
            <person name="Boschi S."/>
            <person name="Funari R."/>
            <person name="Cardaioli E."/>
            <person name="Iannotti N."/>
            <person name="Marturano G."/>
            <person name="Paoli F."/>
            <person name="Bruttini M."/>
            <person name="Carapelli A."/>
            <person name="Frati F."/>
            <person name="Nardi F."/>
        </authorList>
    </citation>
    <scope>NUCLEOTIDE SEQUENCE [LARGE SCALE GENOMIC DNA]</scope>
    <source>
        <strain evidence="1">DMR45628</strain>
    </source>
</reference>
<name>A0AAW1LZ07_POPJA</name>
<protein>
    <submittedName>
        <fullName evidence="1">Uncharacterized protein</fullName>
    </submittedName>
</protein>
<dbReference type="GO" id="GO:0071897">
    <property type="term" value="P:DNA biosynthetic process"/>
    <property type="evidence" value="ECO:0007669"/>
    <property type="project" value="UniProtKB-ARBA"/>
</dbReference>
<dbReference type="PANTHER" id="PTHR37984:SF7">
    <property type="entry name" value="INTEGRASE CATALYTIC DOMAIN-CONTAINING PROTEIN"/>
    <property type="match status" value="1"/>
</dbReference>
<accession>A0AAW1LZ07</accession>